<evidence type="ECO:0000256" key="4">
    <source>
        <dbReference type="ARBA" id="ARBA00022989"/>
    </source>
</evidence>
<keyword evidence="5 6" id="KW-0472">Membrane</keyword>
<dbReference type="PANTHER" id="PTHR47089:SF1">
    <property type="entry name" value="GUANOSINE ABC TRANSPORTER PERMEASE PROTEIN NUPP"/>
    <property type="match status" value="1"/>
</dbReference>
<evidence type="ECO:0000256" key="3">
    <source>
        <dbReference type="ARBA" id="ARBA00022692"/>
    </source>
</evidence>
<feature type="transmembrane region" description="Helical" evidence="6">
    <location>
        <begin position="322"/>
        <end position="342"/>
    </location>
</feature>
<dbReference type="GO" id="GO:0022857">
    <property type="term" value="F:transmembrane transporter activity"/>
    <property type="evidence" value="ECO:0007669"/>
    <property type="project" value="InterPro"/>
</dbReference>
<dbReference type="EMBL" id="FNBK01000005">
    <property type="protein sequence ID" value="SDF35285.1"/>
    <property type="molecule type" value="Genomic_DNA"/>
</dbReference>
<evidence type="ECO:0000313" key="7">
    <source>
        <dbReference type="EMBL" id="SDF35285.1"/>
    </source>
</evidence>
<dbReference type="AlphaFoldDB" id="A0A1G7KDP2"/>
<feature type="transmembrane region" description="Helical" evidence="6">
    <location>
        <begin position="62"/>
        <end position="81"/>
    </location>
</feature>
<reference evidence="8" key="1">
    <citation type="submission" date="2016-10" db="EMBL/GenBank/DDBJ databases">
        <authorList>
            <person name="Varghese N."/>
            <person name="Submissions S."/>
        </authorList>
    </citation>
    <scope>NUCLEOTIDE SEQUENCE [LARGE SCALE GENOMIC DNA]</scope>
    <source>
        <strain evidence="8">IBRC-M 10760</strain>
    </source>
</reference>
<evidence type="ECO:0000256" key="6">
    <source>
        <dbReference type="SAM" id="Phobius"/>
    </source>
</evidence>
<accession>A0A1G7KDP2</accession>
<dbReference type="InterPro" id="IPR001851">
    <property type="entry name" value="ABC_transp_permease"/>
</dbReference>
<dbReference type="PANTHER" id="PTHR47089">
    <property type="entry name" value="ABC TRANSPORTER, PERMEASE PROTEIN"/>
    <property type="match status" value="1"/>
</dbReference>
<protein>
    <submittedName>
        <fullName evidence="7">Nucleoside ABC transporter membrane protein</fullName>
    </submittedName>
</protein>
<evidence type="ECO:0000256" key="1">
    <source>
        <dbReference type="ARBA" id="ARBA00004651"/>
    </source>
</evidence>
<keyword evidence="2" id="KW-1003">Cell membrane</keyword>
<name>A0A1G7KDP2_9EURY</name>
<comment type="subcellular location">
    <subcellularLocation>
        <location evidence="1">Cell membrane</location>
        <topology evidence="1">Multi-pass membrane protein</topology>
    </subcellularLocation>
</comment>
<dbReference type="Pfam" id="PF02653">
    <property type="entry name" value="BPD_transp_2"/>
    <property type="match status" value="1"/>
</dbReference>
<dbReference type="OrthoDB" id="86231at2157"/>
<dbReference type="RefSeq" id="WP_092690714.1">
    <property type="nucleotide sequence ID" value="NZ_FNBK01000005.1"/>
</dbReference>
<dbReference type="CDD" id="cd06580">
    <property type="entry name" value="TM_PBP1_transp_TpRbsC_like"/>
    <property type="match status" value="1"/>
</dbReference>
<keyword evidence="8" id="KW-1185">Reference proteome</keyword>
<feature type="transmembrane region" description="Helical" evidence="6">
    <location>
        <begin position="16"/>
        <end position="42"/>
    </location>
</feature>
<evidence type="ECO:0000256" key="5">
    <source>
        <dbReference type="ARBA" id="ARBA00023136"/>
    </source>
</evidence>
<feature type="transmembrane region" description="Helical" evidence="6">
    <location>
        <begin position="244"/>
        <end position="265"/>
    </location>
</feature>
<feature type="transmembrane region" description="Helical" evidence="6">
    <location>
        <begin position="114"/>
        <end position="135"/>
    </location>
</feature>
<feature type="transmembrane region" description="Helical" evidence="6">
    <location>
        <begin position="197"/>
        <end position="215"/>
    </location>
</feature>
<sequence>MLVDIEIDAREQTPSWIAYGTPLFAIAAALAVSVVALVAIGVNPIAAYVEMFLRPFGTVATISNVLVRATPLILVGLGVYLPMKAGLWNIGAEGQLLAGAIVGTWIAINVTLPQLLVIPVILLGSAIAGGLWAFIPAWLRAKWGISEIITTLLFTFIAADIQLYLVRGPMQGGSGGFPQTELLPAAAEFPAIPGTRAHVGLLVALLIVVLVYVSMNRTRFGFRVNFVGSNADAAEQAGMSRYRVYLLTLVAGGALAGLAGISEIAGNQSRLHASFAPGYGYTAVPIALLGRNGVFRMLLAALFFALLFVGGNRVTVAMEVPSAIIDIVQALVILFLITAEFFQRYRLSVSIGRRDDGRSIRGSEVTTDD</sequence>
<dbReference type="Proteomes" id="UP000199076">
    <property type="component" value="Unassembled WGS sequence"/>
</dbReference>
<feature type="transmembrane region" description="Helical" evidence="6">
    <location>
        <begin position="297"/>
        <end position="316"/>
    </location>
</feature>
<dbReference type="GO" id="GO:0005886">
    <property type="term" value="C:plasma membrane"/>
    <property type="evidence" value="ECO:0007669"/>
    <property type="project" value="UniProtKB-SubCell"/>
</dbReference>
<feature type="transmembrane region" description="Helical" evidence="6">
    <location>
        <begin position="88"/>
        <end position="108"/>
    </location>
</feature>
<feature type="transmembrane region" description="Helical" evidence="6">
    <location>
        <begin position="147"/>
        <end position="165"/>
    </location>
</feature>
<evidence type="ECO:0000256" key="2">
    <source>
        <dbReference type="ARBA" id="ARBA00022475"/>
    </source>
</evidence>
<keyword evidence="4 6" id="KW-1133">Transmembrane helix</keyword>
<organism evidence="7 8">
    <name type="scientific">Halorientalis regularis</name>
    <dbReference type="NCBI Taxonomy" id="660518"/>
    <lineage>
        <taxon>Archaea</taxon>
        <taxon>Methanobacteriati</taxon>
        <taxon>Methanobacteriota</taxon>
        <taxon>Stenosarchaea group</taxon>
        <taxon>Halobacteria</taxon>
        <taxon>Halobacteriales</taxon>
        <taxon>Haloarculaceae</taxon>
        <taxon>Halorientalis</taxon>
    </lineage>
</organism>
<dbReference type="STRING" id="660518.SAMN05216218_105265"/>
<proteinExistence type="predicted"/>
<evidence type="ECO:0000313" key="8">
    <source>
        <dbReference type="Proteomes" id="UP000199076"/>
    </source>
</evidence>
<keyword evidence="3 6" id="KW-0812">Transmembrane</keyword>
<gene>
    <name evidence="7" type="ORF">SAMN05216218_105265</name>
</gene>